<organism evidence="2 3">
    <name type="scientific">Effrenium voratum</name>
    <dbReference type="NCBI Taxonomy" id="2562239"/>
    <lineage>
        <taxon>Eukaryota</taxon>
        <taxon>Sar</taxon>
        <taxon>Alveolata</taxon>
        <taxon>Dinophyceae</taxon>
        <taxon>Suessiales</taxon>
        <taxon>Symbiodiniaceae</taxon>
        <taxon>Effrenium</taxon>
    </lineage>
</organism>
<feature type="non-terminal residue" evidence="2">
    <location>
        <position position="1"/>
    </location>
</feature>
<feature type="compositionally biased region" description="Low complexity" evidence="1">
    <location>
        <begin position="27"/>
        <end position="38"/>
    </location>
</feature>
<feature type="non-terminal residue" evidence="2">
    <location>
        <position position="149"/>
    </location>
</feature>
<gene>
    <name evidence="2" type="ORF">EVOR1521_LOCUS15738</name>
</gene>
<feature type="compositionally biased region" description="Basic and acidic residues" evidence="1">
    <location>
        <begin position="125"/>
        <end position="149"/>
    </location>
</feature>
<accession>A0AA36N0L8</accession>
<dbReference type="Proteomes" id="UP001178507">
    <property type="component" value="Unassembled WGS sequence"/>
</dbReference>
<comment type="caution">
    <text evidence="2">The sequence shown here is derived from an EMBL/GenBank/DDBJ whole genome shotgun (WGS) entry which is preliminary data.</text>
</comment>
<feature type="region of interest" description="Disordered" evidence="1">
    <location>
        <begin position="122"/>
        <end position="149"/>
    </location>
</feature>
<proteinExistence type="predicted"/>
<dbReference type="AlphaFoldDB" id="A0AA36N0L8"/>
<name>A0AA36N0L8_9DINO</name>
<sequence>GLRIQKIGNPNMERGRRYQRGGRRDGSPGSVSSGSSRGSRPDSLDRRLQDAEEILARIAEAEAVKVDSVVTMDLETSSAAQGSLSLPELSDSPQGSLSLPELSDSPQDTWSSWIWNLVSLTQKEQAPEKEAEAAEEPRKEEPAAAEEAR</sequence>
<keyword evidence="3" id="KW-1185">Reference proteome</keyword>
<feature type="region of interest" description="Disordered" evidence="1">
    <location>
        <begin position="77"/>
        <end position="107"/>
    </location>
</feature>
<feature type="region of interest" description="Disordered" evidence="1">
    <location>
        <begin position="1"/>
        <end position="47"/>
    </location>
</feature>
<dbReference type="EMBL" id="CAUJNA010002044">
    <property type="protein sequence ID" value="CAJ1390261.1"/>
    <property type="molecule type" value="Genomic_DNA"/>
</dbReference>
<evidence type="ECO:0000256" key="1">
    <source>
        <dbReference type="SAM" id="MobiDB-lite"/>
    </source>
</evidence>
<evidence type="ECO:0000313" key="2">
    <source>
        <dbReference type="EMBL" id="CAJ1390261.1"/>
    </source>
</evidence>
<evidence type="ECO:0000313" key="3">
    <source>
        <dbReference type="Proteomes" id="UP001178507"/>
    </source>
</evidence>
<reference evidence="2" key="1">
    <citation type="submission" date="2023-08" db="EMBL/GenBank/DDBJ databases">
        <authorList>
            <person name="Chen Y."/>
            <person name="Shah S."/>
            <person name="Dougan E. K."/>
            <person name="Thang M."/>
            <person name="Chan C."/>
        </authorList>
    </citation>
    <scope>NUCLEOTIDE SEQUENCE</scope>
</reference>
<protein>
    <submittedName>
        <fullName evidence="2">Uncharacterized protein</fullName>
    </submittedName>
</protein>